<protein>
    <submittedName>
        <fullName evidence="2">Uncharacterized protein MANES_11G135700</fullName>
    </submittedName>
</protein>
<sequence length="41" mass="4770">MRHCLCFTSITEWVTSTTTLLTLLSFTSLLAFEISSPWKRF</sequence>
<keyword evidence="1" id="KW-1133">Transmembrane helix</keyword>
<reference evidence="2" key="1">
    <citation type="submission" date="2018-02" db="EMBL/GenBank/DDBJ databases">
        <title>Rhizophora mucronata_Transcriptome.</title>
        <authorList>
            <person name="Meera S.P."/>
            <person name="Sreeshan A."/>
            <person name="Augustine A."/>
        </authorList>
    </citation>
    <scope>NUCLEOTIDE SEQUENCE</scope>
    <source>
        <tissue evidence="2">Leaf</tissue>
    </source>
</reference>
<name>A0A2P2QMY1_RHIMU</name>
<dbReference type="EMBL" id="GGEC01087780">
    <property type="protein sequence ID" value="MBX68264.1"/>
    <property type="molecule type" value="Transcribed_RNA"/>
</dbReference>
<keyword evidence="1" id="KW-0472">Membrane</keyword>
<evidence type="ECO:0000256" key="1">
    <source>
        <dbReference type="SAM" id="Phobius"/>
    </source>
</evidence>
<feature type="transmembrane region" description="Helical" evidence="1">
    <location>
        <begin position="13"/>
        <end position="32"/>
    </location>
</feature>
<accession>A0A2P2QMY1</accession>
<organism evidence="2">
    <name type="scientific">Rhizophora mucronata</name>
    <name type="common">Asiatic mangrove</name>
    <dbReference type="NCBI Taxonomy" id="61149"/>
    <lineage>
        <taxon>Eukaryota</taxon>
        <taxon>Viridiplantae</taxon>
        <taxon>Streptophyta</taxon>
        <taxon>Embryophyta</taxon>
        <taxon>Tracheophyta</taxon>
        <taxon>Spermatophyta</taxon>
        <taxon>Magnoliopsida</taxon>
        <taxon>eudicotyledons</taxon>
        <taxon>Gunneridae</taxon>
        <taxon>Pentapetalae</taxon>
        <taxon>rosids</taxon>
        <taxon>fabids</taxon>
        <taxon>Malpighiales</taxon>
        <taxon>Rhizophoraceae</taxon>
        <taxon>Rhizophora</taxon>
    </lineage>
</organism>
<proteinExistence type="predicted"/>
<dbReference type="AlphaFoldDB" id="A0A2P2QMY1"/>
<evidence type="ECO:0000313" key="2">
    <source>
        <dbReference type="EMBL" id="MBX68264.1"/>
    </source>
</evidence>
<keyword evidence="1" id="KW-0812">Transmembrane</keyword>